<comment type="catalytic activity">
    <reaction evidence="1">
        <text>S-ubiquitinyl-[E2 ubiquitin-conjugating enzyme]-L-cysteine + [acceptor protein]-L-lysine = [E2 ubiquitin-conjugating enzyme]-L-cysteine + N(6)-ubiquitinyl-[acceptor protein]-L-lysine.</text>
        <dbReference type="EC" id="2.3.2.27"/>
    </reaction>
</comment>
<comment type="similarity">
    <text evidence="14">Belongs to the RING-type zinc finger family. ATL subfamily.</text>
</comment>
<dbReference type="Proteomes" id="UP001151287">
    <property type="component" value="Unassembled WGS sequence"/>
</dbReference>
<keyword evidence="9" id="KW-0863">Zinc-finger</keyword>
<reference evidence="17" key="1">
    <citation type="journal article" date="2022" name="Cell">
        <title>Repeat-based holocentromeres influence genome architecture and karyotype evolution.</title>
        <authorList>
            <person name="Hofstatter P.G."/>
            <person name="Thangavel G."/>
            <person name="Lux T."/>
            <person name="Neumann P."/>
            <person name="Vondrak T."/>
            <person name="Novak P."/>
            <person name="Zhang M."/>
            <person name="Costa L."/>
            <person name="Castellani M."/>
            <person name="Scott A."/>
            <person name="Toegelov H."/>
            <person name="Fuchs J."/>
            <person name="Mata-Sucre Y."/>
            <person name="Dias Y."/>
            <person name="Vanzela A.L.L."/>
            <person name="Huettel B."/>
            <person name="Almeida C.C.S."/>
            <person name="Simkova H."/>
            <person name="Souza G."/>
            <person name="Pedrosa-Harand A."/>
            <person name="Macas J."/>
            <person name="Mayer K.F.X."/>
            <person name="Houben A."/>
            <person name="Marques A."/>
        </authorList>
    </citation>
    <scope>NUCLEOTIDE SEQUENCE</scope>
    <source>
        <strain evidence="17">RhyBre1mFocal</strain>
    </source>
</reference>
<evidence type="ECO:0000256" key="5">
    <source>
        <dbReference type="ARBA" id="ARBA00022679"/>
    </source>
</evidence>
<dbReference type="InterPro" id="IPR046948">
    <property type="entry name" value="ATL20-22-like"/>
</dbReference>
<comment type="subcellular location">
    <subcellularLocation>
        <location evidence="2">Membrane</location>
        <topology evidence="2">Single-pass membrane protein</topology>
    </subcellularLocation>
</comment>
<evidence type="ECO:0000256" key="3">
    <source>
        <dbReference type="ARBA" id="ARBA00004906"/>
    </source>
</evidence>
<comment type="pathway">
    <text evidence="3">Protein modification; protein ubiquitination.</text>
</comment>
<evidence type="ECO:0000256" key="8">
    <source>
        <dbReference type="ARBA" id="ARBA00022729"/>
    </source>
</evidence>
<evidence type="ECO:0000256" key="13">
    <source>
        <dbReference type="ARBA" id="ARBA00023136"/>
    </source>
</evidence>
<evidence type="ECO:0000259" key="16">
    <source>
        <dbReference type="Pfam" id="PF13947"/>
    </source>
</evidence>
<evidence type="ECO:0000256" key="15">
    <source>
        <dbReference type="SAM" id="SignalP"/>
    </source>
</evidence>
<feature type="domain" description="Wall-associated receptor kinase galacturonan-binding" evidence="16">
    <location>
        <begin position="34"/>
        <end position="98"/>
    </location>
</feature>
<dbReference type="GO" id="GO:0016020">
    <property type="term" value="C:membrane"/>
    <property type="evidence" value="ECO:0007669"/>
    <property type="project" value="UniProtKB-SubCell"/>
</dbReference>
<feature type="signal peptide" evidence="15">
    <location>
        <begin position="1"/>
        <end position="21"/>
    </location>
</feature>
<keyword evidence="5" id="KW-0808">Transferase</keyword>
<gene>
    <name evidence="17" type="ORF">LUZ63_019745</name>
</gene>
<keyword evidence="13" id="KW-0472">Membrane</keyword>
<keyword evidence="12" id="KW-1133">Transmembrane helix</keyword>
<keyword evidence="10" id="KW-0833">Ubl conjugation pathway</keyword>
<evidence type="ECO:0000313" key="18">
    <source>
        <dbReference type="Proteomes" id="UP001151287"/>
    </source>
</evidence>
<name>A0A9Q0C705_9POAL</name>
<keyword evidence="8 15" id="KW-0732">Signal</keyword>
<evidence type="ECO:0000256" key="4">
    <source>
        <dbReference type="ARBA" id="ARBA00012483"/>
    </source>
</evidence>
<evidence type="ECO:0000256" key="6">
    <source>
        <dbReference type="ARBA" id="ARBA00022692"/>
    </source>
</evidence>
<dbReference type="Pfam" id="PF13947">
    <property type="entry name" value="GUB_WAK_bind"/>
    <property type="match status" value="1"/>
</dbReference>
<evidence type="ECO:0000313" key="17">
    <source>
        <dbReference type="EMBL" id="KAJ1688355.1"/>
    </source>
</evidence>
<protein>
    <recommendedName>
        <fullName evidence="4">RING-type E3 ubiquitin transferase</fullName>
        <ecNumber evidence="4">2.3.2.27</ecNumber>
    </recommendedName>
</protein>
<keyword evidence="6" id="KW-0812">Transmembrane</keyword>
<dbReference type="GO" id="GO:0008270">
    <property type="term" value="F:zinc ion binding"/>
    <property type="evidence" value="ECO:0007669"/>
    <property type="project" value="UniProtKB-KW"/>
</dbReference>
<comment type="caution">
    <text evidence="17">The sequence shown here is derived from an EMBL/GenBank/DDBJ whole genome shotgun (WGS) entry which is preliminary data.</text>
</comment>
<dbReference type="EMBL" id="JAMQYH010000005">
    <property type="protein sequence ID" value="KAJ1688355.1"/>
    <property type="molecule type" value="Genomic_DNA"/>
</dbReference>
<keyword evidence="7" id="KW-0479">Metal-binding</keyword>
<keyword evidence="11" id="KW-0862">Zinc</keyword>
<proteinExistence type="inferred from homology"/>
<organism evidence="17 18">
    <name type="scientific">Rhynchospora breviuscula</name>
    <dbReference type="NCBI Taxonomy" id="2022672"/>
    <lineage>
        <taxon>Eukaryota</taxon>
        <taxon>Viridiplantae</taxon>
        <taxon>Streptophyta</taxon>
        <taxon>Embryophyta</taxon>
        <taxon>Tracheophyta</taxon>
        <taxon>Spermatophyta</taxon>
        <taxon>Magnoliopsida</taxon>
        <taxon>Liliopsida</taxon>
        <taxon>Poales</taxon>
        <taxon>Cyperaceae</taxon>
        <taxon>Cyperoideae</taxon>
        <taxon>Rhynchosporeae</taxon>
        <taxon>Rhynchospora</taxon>
    </lineage>
</organism>
<dbReference type="PANTHER" id="PTHR46279:SF9">
    <property type="entry name" value="OS01G0116300 PROTEIN"/>
    <property type="match status" value="1"/>
</dbReference>
<evidence type="ECO:0000256" key="14">
    <source>
        <dbReference type="ARBA" id="ARBA00024209"/>
    </source>
</evidence>
<dbReference type="GO" id="GO:0061630">
    <property type="term" value="F:ubiquitin protein ligase activity"/>
    <property type="evidence" value="ECO:0007669"/>
    <property type="project" value="UniProtKB-EC"/>
</dbReference>
<sequence>MALIFTNVLAITISIPYLTIAIMALGDDNFTKECPPSKCSDNGPVVRYPFRLNFHAMHCGYDNFVLYCSQGNTVLRPPSSGEYNVTSIDYTRGILTITRYSWTPCPWRNIDIANLTGSPFRIMDKMSVTWLDCPTMPTSISNGVVGPIYCLASDRQFIYVARDDIGIWSIPTNCKKINTSYVYADFHYTSDFQLLMSEFTARPQAVLHWEDHLINCSACEEKGHHCESNIETRKSFCSVKGNYR</sequence>
<dbReference type="InterPro" id="IPR025287">
    <property type="entry name" value="WAK_GUB"/>
</dbReference>
<dbReference type="OrthoDB" id="686687at2759"/>
<evidence type="ECO:0000256" key="12">
    <source>
        <dbReference type="ARBA" id="ARBA00022989"/>
    </source>
</evidence>
<evidence type="ECO:0000256" key="9">
    <source>
        <dbReference type="ARBA" id="ARBA00022771"/>
    </source>
</evidence>
<evidence type="ECO:0000256" key="7">
    <source>
        <dbReference type="ARBA" id="ARBA00022723"/>
    </source>
</evidence>
<dbReference type="EC" id="2.3.2.27" evidence="4"/>
<evidence type="ECO:0000256" key="10">
    <source>
        <dbReference type="ARBA" id="ARBA00022786"/>
    </source>
</evidence>
<dbReference type="GO" id="GO:0030247">
    <property type="term" value="F:polysaccharide binding"/>
    <property type="evidence" value="ECO:0007669"/>
    <property type="project" value="InterPro"/>
</dbReference>
<feature type="chain" id="PRO_5040148327" description="RING-type E3 ubiquitin transferase" evidence="15">
    <location>
        <begin position="22"/>
        <end position="244"/>
    </location>
</feature>
<evidence type="ECO:0000256" key="11">
    <source>
        <dbReference type="ARBA" id="ARBA00022833"/>
    </source>
</evidence>
<evidence type="ECO:0000256" key="1">
    <source>
        <dbReference type="ARBA" id="ARBA00000900"/>
    </source>
</evidence>
<dbReference type="AlphaFoldDB" id="A0A9Q0C705"/>
<dbReference type="PANTHER" id="PTHR46279">
    <property type="entry name" value="RING/U-BOX SUPERFAMILY PROTEIN"/>
    <property type="match status" value="1"/>
</dbReference>
<keyword evidence="18" id="KW-1185">Reference proteome</keyword>
<accession>A0A9Q0C705</accession>
<evidence type="ECO:0000256" key="2">
    <source>
        <dbReference type="ARBA" id="ARBA00004167"/>
    </source>
</evidence>